<dbReference type="GO" id="GO:0004112">
    <property type="term" value="F:cyclic-nucleotide phosphodiesterase activity"/>
    <property type="evidence" value="ECO:0007669"/>
    <property type="project" value="InterPro"/>
</dbReference>
<dbReference type="RefSeq" id="WP_108387311.1">
    <property type="nucleotide sequence ID" value="NZ_QBUD01000010.1"/>
</dbReference>
<reference evidence="6 7" key="1">
    <citation type="submission" date="2018-04" db="EMBL/GenBank/DDBJ databases">
        <title>Genomic Encyclopedia of Archaeal and Bacterial Type Strains, Phase II (KMG-II): from individual species to whole genera.</title>
        <authorList>
            <person name="Goeker M."/>
        </authorList>
    </citation>
    <scope>NUCLEOTIDE SEQUENCE [LARGE SCALE GENOMIC DNA]</scope>
    <source>
        <strain evidence="6 7">DSM 29955</strain>
    </source>
</reference>
<evidence type="ECO:0000313" key="7">
    <source>
        <dbReference type="Proteomes" id="UP000244523"/>
    </source>
</evidence>
<keyword evidence="2" id="KW-0378">Hydrolase</keyword>
<gene>
    <name evidence="6" type="ORF">C8N45_11020</name>
</gene>
<keyword evidence="3" id="KW-0408">Iron</keyword>
<keyword evidence="7" id="KW-1185">Reference proteome</keyword>
<comment type="caution">
    <text evidence="6">The sequence shown here is derived from an EMBL/GenBank/DDBJ whole genome shotgun (WGS) entry which is preliminary data.</text>
</comment>
<sequence>MTTILQISDTHIVPEGALVSGRLDTSDALARLVARITGIRDQIRPIDALLVSGDLSDDGSVKSYERFKSLIAPLGLPTYVITGNHDAREPMRNAFAKDLPANGPLNWTRRVGDIQLIGLDTLVEGQGAGTLPADSLDFLQNALSQAGDVPVLLALHHPPFPCGIGFMDKIGLTNRAALRDVLNRFEGTLRIVCGHIHSMIISDVAGHIAISAPSPASTFAYDLRVDAPVGYTTQEDGCLLHRWDEGFQSIRIGPVAGSGPFPF</sequence>
<dbReference type="Proteomes" id="UP000244523">
    <property type="component" value="Unassembled WGS sequence"/>
</dbReference>
<organism evidence="6 7">
    <name type="scientific">Yoonia sediminilitoris</name>
    <dbReference type="NCBI Taxonomy" id="1286148"/>
    <lineage>
        <taxon>Bacteria</taxon>
        <taxon>Pseudomonadati</taxon>
        <taxon>Pseudomonadota</taxon>
        <taxon>Alphaproteobacteria</taxon>
        <taxon>Rhodobacterales</taxon>
        <taxon>Paracoccaceae</taxon>
        <taxon>Yoonia</taxon>
    </lineage>
</organism>
<evidence type="ECO:0000256" key="2">
    <source>
        <dbReference type="ARBA" id="ARBA00022801"/>
    </source>
</evidence>
<evidence type="ECO:0000313" key="6">
    <source>
        <dbReference type="EMBL" id="PUB12381.1"/>
    </source>
</evidence>
<feature type="domain" description="Calcineurin-like phosphoesterase" evidence="5">
    <location>
        <begin position="3"/>
        <end position="198"/>
    </location>
</feature>
<dbReference type="Gene3D" id="3.60.21.10">
    <property type="match status" value="1"/>
</dbReference>
<dbReference type="CDD" id="cd07402">
    <property type="entry name" value="MPP_GpdQ"/>
    <property type="match status" value="1"/>
</dbReference>
<comment type="similarity">
    <text evidence="4">Belongs to the cyclic nucleotide phosphodiesterase class-III family.</text>
</comment>
<dbReference type="Pfam" id="PF00149">
    <property type="entry name" value="Metallophos"/>
    <property type="match status" value="1"/>
</dbReference>
<dbReference type="InterPro" id="IPR029052">
    <property type="entry name" value="Metallo-depent_PP-like"/>
</dbReference>
<name>A0A2T6KBT6_9RHOB</name>
<evidence type="ECO:0000256" key="3">
    <source>
        <dbReference type="ARBA" id="ARBA00023004"/>
    </source>
</evidence>
<dbReference type="OrthoDB" id="651281at2"/>
<dbReference type="AlphaFoldDB" id="A0A2T6KBT6"/>
<evidence type="ECO:0000256" key="4">
    <source>
        <dbReference type="ARBA" id="ARBA00025742"/>
    </source>
</evidence>
<evidence type="ECO:0000259" key="5">
    <source>
        <dbReference type="Pfam" id="PF00149"/>
    </source>
</evidence>
<dbReference type="InterPro" id="IPR050884">
    <property type="entry name" value="CNP_phosphodiesterase-III"/>
</dbReference>
<accession>A0A2T6KBT6</accession>
<dbReference type="PANTHER" id="PTHR42988:SF2">
    <property type="entry name" value="CYCLIC NUCLEOTIDE PHOSPHODIESTERASE CBUA0032-RELATED"/>
    <property type="match status" value="1"/>
</dbReference>
<keyword evidence="1" id="KW-0479">Metal-binding</keyword>
<dbReference type="InterPro" id="IPR004843">
    <property type="entry name" value="Calcineurin-like_PHP"/>
</dbReference>
<evidence type="ECO:0000256" key="1">
    <source>
        <dbReference type="ARBA" id="ARBA00022723"/>
    </source>
</evidence>
<dbReference type="SUPFAM" id="SSF56300">
    <property type="entry name" value="Metallo-dependent phosphatases"/>
    <property type="match status" value="1"/>
</dbReference>
<protein>
    <submittedName>
        <fullName evidence="6">Calcineurin-like phosphoesterase family protein</fullName>
    </submittedName>
</protein>
<dbReference type="GO" id="GO:0046872">
    <property type="term" value="F:metal ion binding"/>
    <property type="evidence" value="ECO:0007669"/>
    <property type="project" value="UniProtKB-KW"/>
</dbReference>
<dbReference type="InterPro" id="IPR026575">
    <property type="entry name" value="GpdQ/CpdA-like"/>
</dbReference>
<dbReference type="EMBL" id="QBUD01000010">
    <property type="protein sequence ID" value="PUB12381.1"/>
    <property type="molecule type" value="Genomic_DNA"/>
</dbReference>
<dbReference type="PANTHER" id="PTHR42988">
    <property type="entry name" value="PHOSPHOHYDROLASE"/>
    <property type="match status" value="1"/>
</dbReference>
<proteinExistence type="inferred from homology"/>